<dbReference type="CDD" id="cd01959">
    <property type="entry name" value="nsLTP2"/>
    <property type="match status" value="1"/>
</dbReference>
<dbReference type="GO" id="GO:0006869">
    <property type="term" value="P:lipid transport"/>
    <property type="evidence" value="ECO:0007669"/>
    <property type="project" value="InterPro"/>
</dbReference>
<evidence type="ECO:0000256" key="2">
    <source>
        <dbReference type="ARBA" id="ARBA00023121"/>
    </source>
</evidence>
<dbReference type="Gene3D" id="1.10.110.10">
    <property type="entry name" value="Plant lipid-transfer and hydrophobic proteins"/>
    <property type="match status" value="1"/>
</dbReference>
<dbReference type="OMA" id="CKPTELN"/>
<dbReference type="Proteomes" id="UP000215914">
    <property type="component" value="Chromosome 14"/>
</dbReference>
<evidence type="ECO:0000313" key="6">
    <source>
        <dbReference type="Proteomes" id="UP000215914"/>
    </source>
</evidence>
<dbReference type="EMBL" id="CM007903">
    <property type="protein sequence ID" value="OTF97965.1"/>
    <property type="molecule type" value="Genomic_DNA"/>
</dbReference>
<dbReference type="GO" id="GO:0008289">
    <property type="term" value="F:lipid binding"/>
    <property type="evidence" value="ECO:0007669"/>
    <property type="project" value="UniProtKB-KW"/>
</dbReference>
<evidence type="ECO:0000259" key="4">
    <source>
        <dbReference type="SMART" id="SM00499"/>
    </source>
</evidence>
<evidence type="ECO:0000313" key="5">
    <source>
        <dbReference type="EMBL" id="OTF97965.1"/>
    </source>
</evidence>
<feature type="chain" id="PRO_5012038450" description="Bifunctional inhibitor/plant lipid transfer protein/seed storage helical domain-containing protein" evidence="3">
    <location>
        <begin position="21"/>
        <end position="96"/>
    </location>
</feature>
<dbReference type="SMART" id="SM00499">
    <property type="entry name" value="AAI"/>
    <property type="match status" value="1"/>
</dbReference>
<gene>
    <name evidence="5" type="ORF">HannXRQ_Chr14g0440451</name>
</gene>
<name>A0A251SI43_HELAN</name>
<dbReference type="InParanoid" id="A0A251SI43"/>
<dbReference type="InterPro" id="IPR033872">
    <property type="entry name" value="nsLTP2"/>
</dbReference>
<protein>
    <recommendedName>
        <fullName evidence="4">Bifunctional inhibitor/plant lipid transfer protein/seed storage helical domain-containing protein</fullName>
    </recommendedName>
</protein>
<proteinExistence type="predicted"/>
<dbReference type="InterPro" id="IPR016140">
    <property type="entry name" value="Bifunc_inhib/LTP/seed_store"/>
</dbReference>
<dbReference type="PANTHER" id="PTHR33214">
    <property type="entry name" value="BIFUNCTIONAL INHIBITOR/LIPID-TRANSFER PROTEIN/SEED STORAGE 2S ALBUMIN SUPERFAMILY PROTEIN"/>
    <property type="match status" value="1"/>
</dbReference>
<keyword evidence="1" id="KW-0813">Transport</keyword>
<accession>A0A251SI43</accession>
<organism evidence="5 6">
    <name type="scientific">Helianthus annuus</name>
    <name type="common">Common sunflower</name>
    <dbReference type="NCBI Taxonomy" id="4232"/>
    <lineage>
        <taxon>Eukaryota</taxon>
        <taxon>Viridiplantae</taxon>
        <taxon>Streptophyta</taxon>
        <taxon>Embryophyta</taxon>
        <taxon>Tracheophyta</taxon>
        <taxon>Spermatophyta</taxon>
        <taxon>Magnoliopsida</taxon>
        <taxon>eudicotyledons</taxon>
        <taxon>Gunneridae</taxon>
        <taxon>Pentapetalae</taxon>
        <taxon>asterids</taxon>
        <taxon>campanulids</taxon>
        <taxon>Asterales</taxon>
        <taxon>Asteraceae</taxon>
        <taxon>Asteroideae</taxon>
        <taxon>Heliantheae alliance</taxon>
        <taxon>Heliantheae</taxon>
        <taxon>Helianthus</taxon>
    </lineage>
</organism>
<sequence length="96" mass="10395">MKKLLAVIALQLLLAELVVGVTQSVAVTCEPTQLMSCLKPILNGTPPPSKCCRKLKEQKPCMCRYLKDPSLAKYVKSPGAKKVAKACHVTVPKCKS</sequence>
<keyword evidence="6" id="KW-1185">Reference proteome</keyword>
<evidence type="ECO:0000256" key="1">
    <source>
        <dbReference type="ARBA" id="ARBA00022448"/>
    </source>
</evidence>
<dbReference type="InterPro" id="IPR036312">
    <property type="entry name" value="Bifun_inhib/LTP/seed_sf"/>
</dbReference>
<dbReference type="Pfam" id="PF00234">
    <property type="entry name" value="Tryp_alpha_amyl"/>
    <property type="match status" value="1"/>
</dbReference>
<feature type="signal peptide" evidence="3">
    <location>
        <begin position="1"/>
        <end position="20"/>
    </location>
</feature>
<dbReference type="SUPFAM" id="SSF47699">
    <property type="entry name" value="Bifunctional inhibitor/lipid-transfer protein/seed storage 2S albumin"/>
    <property type="match status" value="1"/>
</dbReference>
<keyword evidence="2" id="KW-0446">Lipid-binding</keyword>
<reference evidence="6" key="1">
    <citation type="journal article" date="2017" name="Nature">
        <title>The sunflower genome provides insights into oil metabolism, flowering and Asterid evolution.</title>
        <authorList>
            <person name="Badouin H."/>
            <person name="Gouzy J."/>
            <person name="Grassa C.J."/>
            <person name="Murat F."/>
            <person name="Staton S.E."/>
            <person name="Cottret L."/>
            <person name="Lelandais-Briere C."/>
            <person name="Owens G.L."/>
            <person name="Carrere S."/>
            <person name="Mayjonade B."/>
            <person name="Legrand L."/>
            <person name="Gill N."/>
            <person name="Kane N.C."/>
            <person name="Bowers J.E."/>
            <person name="Hubner S."/>
            <person name="Bellec A."/>
            <person name="Berard A."/>
            <person name="Berges H."/>
            <person name="Blanchet N."/>
            <person name="Boniface M.C."/>
            <person name="Brunel D."/>
            <person name="Catrice O."/>
            <person name="Chaidir N."/>
            <person name="Claudel C."/>
            <person name="Donnadieu C."/>
            <person name="Faraut T."/>
            <person name="Fievet G."/>
            <person name="Helmstetter N."/>
            <person name="King M."/>
            <person name="Knapp S.J."/>
            <person name="Lai Z."/>
            <person name="Le Paslier M.C."/>
            <person name="Lippi Y."/>
            <person name="Lorenzon L."/>
            <person name="Mandel J.R."/>
            <person name="Marage G."/>
            <person name="Marchand G."/>
            <person name="Marquand E."/>
            <person name="Bret-Mestries E."/>
            <person name="Morien E."/>
            <person name="Nambeesan S."/>
            <person name="Nguyen T."/>
            <person name="Pegot-Espagnet P."/>
            <person name="Pouilly N."/>
            <person name="Raftis F."/>
            <person name="Sallet E."/>
            <person name="Schiex T."/>
            <person name="Thomas J."/>
            <person name="Vandecasteele C."/>
            <person name="Vares D."/>
            <person name="Vear F."/>
            <person name="Vautrin S."/>
            <person name="Crespi M."/>
            <person name="Mangin B."/>
            <person name="Burke J.M."/>
            <person name="Salse J."/>
            <person name="Munos S."/>
            <person name="Vincourt P."/>
            <person name="Rieseberg L.H."/>
            <person name="Langlade N.B."/>
        </authorList>
    </citation>
    <scope>NUCLEOTIDE SEQUENCE [LARGE SCALE GENOMIC DNA]</scope>
    <source>
        <strain evidence="6">cv. SF193</strain>
    </source>
</reference>
<dbReference type="PANTHER" id="PTHR33214:SF51">
    <property type="entry name" value="BIFUNCTIONAL INHIBITOR_PLANT LIPID TRANSFER PROTEIN_SEED STORAGE HELICAL DOMAIN-CONTAINING PROTEIN"/>
    <property type="match status" value="1"/>
</dbReference>
<dbReference type="AlphaFoldDB" id="A0A251SI43"/>
<evidence type="ECO:0000256" key="3">
    <source>
        <dbReference type="SAM" id="SignalP"/>
    </source>
</evidence>
<keyword evidence="3" id="KW-0732">Signal</keyword>
<feature type="domain" description="Bifunctional inhibitor/plant lipid transfer protein/seed storage helical" evidence="4">
    <location>
        <begin position="29"/>
        <end position="94"/>
    </location>
</feature>